<gene>
    <name evidence="1" type="ORF">BJ971_003422</name>
</gene>
<reference evidence="1 2" key="1">
    <citation type="submission" date="2020-08" db="EMBL/GenBank/DDBJ databases">
        <title>Sequencing the genomes of 1000 actinobacteria strains.</title>
        <authorList>
            <person name="Klenk H.-P."/>
        </authorList>
    </citation>
    <scope>NUCLEOTIDE SEQUENCE [LARGE SCALE GENOMIC DNA]</scope>
    <source>
        <strain evidence="1 2">DSM 43149</strain>
    </source>
</reference>
<dbReference type="EMBL" id="JACHNH010000001">
    <property type="protein sequence ID" value="MBB4762866.1"/>
    <property type="molecule type" value="Genomic_DNA"/>
</dbReference>
<dbReference type="Proteomes" id="UP000578112">
    <property type="component" value="Unassembled WGS sequence"/>
</dbReference>
<keyword evidence="2" id="KW-1185">Reference proteome</keyword>
<protein>
    <submittedName>
        <fullName evidence="1">Uncharacterized protein</fullName>
    </submittedName>
</protein>
<proteinExistence type="predicted"/>
<organism evidence="1 2">
    <name type="scientific">Actinoplanes digitatis</name>
    <dbReference type="NCBI Taxonomy" id="1868"/>
    <lineage>
        <taxon>Bacteria</taxon>
        <taxon>Bacillati</taxon>
        <taxon>Actinomycetota</taxon>
        <taxon>Actinomycetes</taxon>
        <taxon>Micromonosporales</taxon>
        <taxon>Micromonosporaceae</taxon>
        <taxon>Actinoplanes</taxon>
    </lineage>
</organism>
<sequence length="126" mass="13256">MLTEPAEDGHAPVGVPLPPVGVGVGAVVGLVVGVEPPLEYVSNSAIRGALDALVISKVSFFSEVEAKEMVLGLPLPLVRTEPESALSTRQALIEPPPEAWTMTAEDTVFALLHLTETYPVVLFGDQ</sequence>
<evidence type="ECO:0000313" key="1">
    <source>
        <dbReference type="EMBL" id="MBB4762866.1"/>
    </source>
</evidence>
<evidence type="ECO:0000313" key="2">
    <source>
        <dbReference type="Proteomes" id="UP000578112"/>
    </source>
</evidence>
<comment type="caution">
    <text evidence="1">The sequence shown here is derived from an EMBL/GenBank/DDBJ whole genome shotgun (WGS) entry which is preliminary data.</text>
</comment>
<name>A0A7W7HY55_9ACTN</name>
<accession>A0A7W7HY55</accession>
<dbReference type="AlphaFoldDB" id="A0A7W7HY55"/>
<dbReference type="RefSeq" id="WP_239087193.1">
    <property type="nucleotide sequence ID" value="NZ_BOMK01000004.1"/>
</dbReference>